<evidence type="ECO:0000256" key="2">
    <source>
        <dbReference type="SAM" id="SignalP"/>
    </source>
</evidence>
<evidence type="ECO:0000313" key="4">
    <source>
        <dbReference type="EMBL" id="SAL56537.1"/>
    </source>
</evidence>
<keyword evidence="1 2" id="KW-0732">Signal</keyword>
<dbReference type="InterPro" id="IPR000259">
    <property type="entry name" value="Adhesion_dom_fimbrial"/>
</dbReference>
<dbReference type="SUPFAM" id="SSF49401">
    <property type="entry name" value="Bacterial adhesins"/>
    <property type="match status" value="1"/>
</dbReference>
<dbReference type="InterPro" id="IPR050263">
    <property type="entry name" value="Bact_Fimbrial_Adh_Pro"/>
</dbReference>
<dbReference type="GO" id="GO:0043709">
    <property type="term" value="P:cell adhesion involved in single-species biofilm formation"/>
    <property type="evidence" value="ECO:0007669"/>
    <property type="project" value="TreeGrafter"/>
</dbReference>
<organism evidence="4 5">
    <name type="scientific">Caballeronia cordobensis</name>
    <name type="common">Burkholderia cordobensis</name>
    <dbReference type="NCBI Taxonomy" id="1353886"/>
    <lineage>
        <taxon>Bacteria</taxon>
        <taxon>Pseudomonadati</taxon>
        <taxon>Pseudomonadota</taxon>
        <taxon>Betaproteobacteria</taxon>
        <taxon>Burkholderiales</taxon>
        <taxon>Burkholderiaceae</taxon>
        <taxon>Caballeronia</taxon>
    </lineage>
</organism>
<dbReference type="PANTHER" id="PTHR33420">
    <property type="entry name" value="FIMBRIAL SUBUNIT ELFA-RELATED"/>
    <property type="match status" value="1"/>
</dbReference>
<name>A0A158IJ54_CABCO</name>
<dbReference type="Gene3D" id="2.60.40.3310">
    <property type="match status" value="1"/>
</dbReference>
<dbReference type="Gene3D" id="2.60.40.1090">
    <property type="entry name" value="Fimbrial-type adhesion domain"/>
    <property type="match status" value="1"/>
</dbReference>
<dbReference type="EMBL" id="FCNY02000013">
    <property type="protein sequence ID" value="SAL56537.1"/>
    <property type="molecule type" value="Genomic_DNA"/>
</dbReference>
<gene>
    <name evidence="4" type="ORF">AWB70_04919</name>
</gene>
<keyword evidence="5" id="KW-1185">Reference proteome</keyword>
<feature type="signal peptide" evidence="2">
    <location>
        <begin position="1"/>
        <end position="28"/>
    </location>
</feature>
<dbReference type="PANTHER" id="PTHR33420:SF3">
    <property type="entry name" value="FIMBRIAL SUBUNIT ELFA"/>
    <property type="match status" value="1"/>
</dbReference>
<dbReference type="InterPro" id="IPR008966">
    <property type="entry name" value="Adhesion_dom_sf"/>
</dbReference>
<reference evidence="5" key="1">
    <citation type="submission" date="2016-01" db="EMBL/GenBank/DDBJ databases">
        <authorList>
            <person name="Peeters C."/>
        </authorList>
    </citation>
    <scope>NUCLEOTIDE SEQUENCE [LARGE SCALE GENOMIC DNA]</scope>
</reference>
<evidence type="ECO:0000313" key="5">
    <source>
        <dbReference type="Proteomes" id="UP000054740"/>
    </source>
</evidence>
<proteinExistence type="predicted"/>
<accession>A0A158IJ54</accession>
<evidence type="ECO:0000256" key="1">
    <source>
        <dbReference type="ARBA" id="ARBA00022729"/>
    </source>
</evidence>
<dbReference type="Proteomes" id="UP000054740">
    <property type="component" value="Unassembled WGS sequence"/>
</dbReference>
<dbReference type="RefSeq" id="WP_053568483.1">
    <property type="nucleotide sequence ID" value="NZ_FCNY02000013.1"/>
</dbReference>
<protein>
    <submittedName>
        <fullName evidence="4">Fimbrial subunit type 1</fullName>
    </submittedName>
</protein>
<sequence>MTRTDWLGLFRILVLLALPACSIGEARADCTASSGMPAVFSYGSVAVSSTVAVGDVIPGTVKAFTVVGKCVSSGVFGKPIVACPGSGTEVSGMSGVYPTNVAGVGMRMRDSNGNPLSGTGGCSMTSVLGYVGADGRYTFTASFELVKTGTVSSGLLVGAIYYSGVLNTGVPLNDGAYTMSVPNNTPVTAITCNVTAATANQTITLATVSPSAFPAVGSTAARTSFSLGLSCQAGVKVWVVFSSTSGSSGIASALGNAGTAQSIGVQLLDATQTPITLDSPLMLTSSTTGNMSFPFFTQYVRTGATAVTAGTVRATAVFTLNYQ</sequence>
<dbReference type="InterPro" id="IPR036937">
    <property type="entry name" value="Adhesion_dom_fimbrial_sf"/>
</dbReference>
<feature type="domain" description="Fimbrial-type adhesion" evidence="3">
    <location>
        <begin position="188"/>
        <end position="323"/>
    </location>
</feature>
<evidence type="ECO:0000259" key="3">
    <source>
        <dbReference type="Pfam" id="PF00419"/>
    </source>
</evidence>
<dbReference type="AlphaFoldDB" id="A0A158IJ54"/>
<feature type="chain" id="PRO_5011120173" evidence="2">
    <location>
        <begin position="29"/>
        <end position="323"/>
    </location>
</feature>
<dbReference type="Pfam" id="PF00419">
    <property type="entry name" value="Fimbrial"/>
    <property type="match status" value="1"/>
</dbReference>
<dbReference type="GO" id="GO:0009289">
    <property type="term" value="C:pilus"/>
    <property type="evidence" value="ECO:0007669"/>
    <property type="project" value="InterPro"/>
</dbReference>